<protein>
    <submittedName>
        <fullName evidence="1">Uncharacterized protein</fullName>
    </submittedName>
</protein>
<accession>A0A7U2FHS0</accession>
<dbReference type="EMBL" id="CP069036">
    <property type="protein sequence ID" value="QRD03056.1"/>
    <property type="molecule type" value="Genomic_DNA"/>
</dbReference>
<dbReference type="VEuPathDB" id="FungiDB:JI435_419020"/>
<dbReference type="Proteomes" id="UP000663193">
    <property type="component" value="Chromosome 14"/>
</dbReference>
<sequence length="68" mass="7205">MNEFLVSGNGRGQSPGLLIGTVEWSFPLPAVEHPVPIGAFKFHSASVSKQALVCAGAQQTQPWSRVVS</sequence>
<name>A0A7U2FHS0_PHANO</name>
<gene>
    <name evidence="1" type="ORF">JI435_419020</name>
</gene>
<keyword evidence="2" id="KW-1185">Reference proteome</keyword>
<evidence type="ECO:0000313" key="2">
    <source>
        <dbReference type="Proteomes" id="UP000663193"/>
    </source>
</evidence>
<proteinExistence type="predicted"/>
<organism evidence="1 2">
    <name type="scientific">Phaeosphaeria nodorum (strain SN15 / ATCC MYA-4574 / FGSC 10173)</name>
    <name type="common">Glume blotch fungus</name>
    <name type="synonym">Parastagonospora nodorum</name>
    <dbReference type="NCBI Taxonomy" id="321614"/>
    <lineage>
        <taxon>Eukaryota</taxon>
        <taxon>Fungi</taxon>
        <taxon>Dikarya</taxon>
        <taxon>Ascomycota</taxon>
        <taxon>Pezizomycotina</taxon>
        <taxon>Dothideomycetes</taxon>
        <taxon>Pleosporomycetidae</taxon>
        <taxon>Pleosporales</taxon>
        <taxon>Pleosporineae</taxon>
        <taxon>Phaeosphaeriaceae</taxon>
        <taxon>Parastagonospora</taxon>
    </lineage>
</organism>
<evidence type="ECO:0000313" key="1">
    <source>
        <dbReference type="EMBL" id="QRD03056.1"/>
    </source>
</evidence>
<reference evidence="2" key="1">
    <citation type="journal article" date="2021" name="BMC Genomics">
        <title>Chromosome-level genome assembly and manually-curated proteome of model necrotroph Parastagonospora nodorum Sn15 reveals a genome-wide trove of candidate effector homologs, and redundancy of virulence-related functions within an accessory chromosome.</title>
        <authorList>
            <person name="Bertazzoni S."/>
            <person name="Jones D.A.B."/>
            <person name="Phan H.T."/>
            <person name="Tan K.-C."/>
            <person name="Hane J.K."/>
        </authorList>
    </citation>
    <scope>NUCLEOTIDE SEQUENCE [LARGE SCALE GENOMIC DNA]</scope>
    <source>
        <strain evidence="2">SN15 / ATCC MYA-4574 / FGSC 10173)</strain>
    </source>
</reference>
<dbReference type="AlphaFoldDB" id="A0A7U2FHS0"/>